<proteinExistence type="predicted"/>
<gene>
    <name evidence="1" type="ORF">RhiirA4_485764</name>
</gene>
<dbReference type="VEuPathDB" id="FungiDB:RhiirFUN_019289"/>
<accession>A0A2I1HQT7</accession>
<dbReference type="VEuPathDB" id="FungiDB:FUN_014682"/>
<comment type="caution">
    <text evidence="1">The sequence shown here is derived from an EMBL/GenBank/DDBJ whole genome shotgun (WGS) entry which is preliminary data.</text>
</comment>
<reference evidence="1 2" key="1">
    <citation type="submission" date="2015-10" db="EMBL/GenBank/DDBJ databases">
        <title>Genome analyses suggest a sexual origin of heterokaryosis in a supposedly ancient asexual fungus.</title>
        <authorList>
            <person name="Ropars J."/>
            <person name="Sedzielewska K."/>
            <person name="Noel J."/>
            <person name="Charron P."/>
            <person name="Farinelli L."/>
            <person name="Marton T."/>
            <person name="Kruger M."/>
            <person name="Pelin A."/>
            <person name="Brachmann A."/>
            <person name="Corradi N."/>
        </authorList>
    </citation>
    <scope>NUCLEOTIDE SEQUENCE [LARGE SCALE GENOMIC DNA]</scope>
    <source>
        <strain evidence="1 2">A4</strain>
    </source>
</reference>
<dbReference type="EMBL" id="LLXI01005005">
    <property type="protein sequence ID" value="PKY61163.1"/>
    <property type="molecule type" value="Genomic_DNA"/>
</dbReference>
<organism evidence="1 2">
    <name type="scientific">Rhizophagus irregularis</name>
    <dbReference type="NCBI Taxonomy" id="588596"/>
    <lineage>
        <taxon>Eukaryota</taxon>
        <taxon>Fungi</taxon>
        <taxon>Fungi incertae sedis</taxon>
        <taxon>Mucoromycota</taxon>
        <taxon>Glomeromycotina</taxon>
        <taxon>Glomeromycetes</taxon>
        <taxon>Glomerales</taxon>
        <taxon>Glomeraceae</taxon>
        <taxon>Rhizophagus</taxon>
    </lineage>
</organism>
<evidence type="ECO:0000313" key="1">
    <source>
        <dbReference type="EMBL" id="PKY61163.1"/>
    </source>
</evidence>
<dbReference type="AlphaFoldDB" id="A0A2I1HQT7"/>
<evidence type="ECO:0000313" key="2">
    <source>
        <dbReference type="Proteomes" id="UP000234323"/>
    </source>
</evidence>
<protein>
    <submittedName>
        <fullName evidence="1">Uncharacterized protein</fullName>
    </submittedName>
</protein>
<name>A0A2I1HQT7_9GLOM</name>
<dbReference type="VEuPathDB" id="FungiDB:RhiirA1_478625"/>
<dbReference type="Proteomes" id="UP000234323">
    <property type="component" value="Unassembled WGS sequence"/>
</dbReference>
<sequence length="584" mass="66413">MASSHDFSTLSWDEVLAKIREVDNLRAKCALKKKTLLAQFNSLSDGTSDKGRAYLAFVLLRQLEDSLSDQRYAFYTRLDFLLSTAVSENDIAVPPAIDRPSHDDSVIDDLPPLPLTIWAFNHEDDPSATLALCTPSLQRTNHLRRIRRTPKFLCKCVSSMISPASFKHAQKIQKNLSFTRLVLSSSTIRSLVLSPSTFFRSNDLSIKDIPDSSILPSHISNESSAFDNDHDNDASPPTPVLDCELPSASTSVLPNNNKGLDLPHTFTIRTVLNRCIRPVHNVGSNRLYSTRRNNCYFLLDPTPDSANCYTIHTNSPILHIDDLFHFQSDRLSLNLKFITSALLTQRVTSLARWSFSHQNNRRIRTFIQFRYQQSCFYLGIYFGCPFCKTPAAFVMSHFRHACHIHDKKLIQIPSPPPCPPFTLPCNRVSRRQDDGYCKELTSRRLGVSYRKSYAFHAILQDDNNKSTARTLISYTAHNSIPHPTKKQLARQQRHKALLTDKHKFSRHVVYPDLLDSSMWMAKEPAVVIPPSSYKLTMFTTDSSIVMGVRQLISSRLTSPLVWLNVPTNPQLRLYPPILRARCKK</sequence>
<keyword evidence="2" id="KW-1185">Reference proteome</keyword>